<evidence type="ECO:0000256" key="3">
    <source>
        <dbReference type="ARBA" id="ARBA00022448"/>
    </source>
</evidence>
<evidence type="ECO:0000256" key="7">
    <source>
        <dbReference type="ARBA" id="ARBA00022989"/>
    </source>
</evidence>
<protein>
    <submittedName>
        <fullName evidence="11">Amino acid ABC transporter permease</fullName>
    </submittedName>
</protein>
<dbReference type="InterPro" id="IPR000515">
    <property type="entry name" value="MetI-like"/>
</dbReference>
<proteinExistence type="inferred from homology"/>
<feature type="transmembrane region" description="Helical" evidence="9">
    <location>
        <begin position="88"/>
        <end position="117"/>
    </location>
</feature>
<feature type="transmembrane region" description="Helical" evidence="9">
    <location>
        <begin position="364"/>
        <end position="389"/>
    </location>
</feature>
<evidence type="ECO:0000256" key="4">
    <source>
        <dbReference type="ARBA" id="ARBA00022475"/>
    </source>
</evidence>
<dbReference type="EMBL" id="BSNF01000008">
    <property type="protein sequence ID" value="GLQ07533.1"/>
    <property type="molecule type" value="Genomic_DNA"/>
</dbReference>
<feature type="transmembrane region" description="Helical" evidence="9">
    <location>
        <begin position="187"/>
        <end position="209"/>
    </location>
</feature>
<organism evidence="11 12">
    <name type="scientific">Sneathiella chinensis</name>
    <dbReference type="NCBI Taxonomy" id="349750"/>
    <lineage>
        <taxon>Bacteria</taxon>
        <taxon>Pseudomonadati</taxon>
        <taxon>Pseudomonadota</taxon>
        <taxon>Alphaproteobacteria</taxon>
        <taxon>Sneathiellales</taxon>
        <taxon>Sneathiellaceae</taxon>
        <taxon>Sneathiella</taxon>
    </lineage>
</organism>
<feature type="transmembrane region" description="Helical" evidence="9">
    <location>
        <begin position="340"/>
        <end position="358"/>
    </location>
</feature>
<evidence type="ECO:0000313" key="12">
    <source>
        <dbReference type="Proteomes" id="UP001161409"/>
    </source>
</evidence>
<reference evidence="11" key="2">
    <citation type="submission" date="2023-01" db="EMBL/GenBank/DDBJ databases">
        <title>Draft genome sequence of Sneathiella chinensis strain NBRC 103408.</title>
        <authorList>
            <person name="Sun Q."/>
            <person name="Mori K."/>
        </authorList>
    </citation>
    <scope>NUCLEOTIDE SEQUENCE</scope>
    <source>
        <strain evidence="11">NBRC 103408</strain>
    </source>
</reference>
<dbReference type="RefSeq" id="WP_169561600.1">
    <property type="nucleotide sequence ID" value="NZ_BSNF01000008.1"/>
</dbReference>
<dbReference type="InterPro" id="IPR010065">
    <property type="entry name" value="AA_ABC_transptr_permease_3TM"/>
</dbReference>
<dbReference type="PROSITE" id="PS50928">
    <property type="entry name" value="ABC_TM1"/>
    <property type="match status" value="1"/>
</dbReference>
<dbReference type="Gene3D" id="1.10.3720.10">
    <property type="entry name" value="MetI-like"/>
    <property type="match status" value="2"/>
</dbReference>
<feature type="transmembrane region" description="Helical" evidence="9">
    <location>
        <begin position="25"/>
        <end position="43"/>
    </location>
</feature>
<gene>
    <name evidence="11" type="ORF">GCM10007924_27540</name>
</gene>
<evidence type="ECO:0000256" key="9">
    <source>
        <dbReference type="RuleBase" id="RU363032"/>
    </source>
</evidence>
<comment type="subcellular location">
    <subcellularLocation>
        <location evidence="1">Cell inner membrane</location>
        <topology evidence="1">Multi-pass membrane protein</topology>
    </subcellularLocation>
    <subcellularLocation>
        <location evidence="9">Cell membrane</location>
        <topology evidence="9">Multi-pass membrane protein</topology>
    </subcellularLocation>
</comment>
<dbReference type="InterPro" id="IPR035906">
    <property type="entry name" value="MetI-like_sf"/>
</dbReference>
<name>A0ABQ5U8K7_9PROT</name>
<dbReference type="SUPFAM" id="SSF161098">
    <property type="entry name" value="MetI-like"/>
    <property type="match status" value="2"/>
</dbReference>
<dbReference type="PANTHER" id="PTHR30614:SF37">
    <property type="entry name" value="AMINO-ACID ABC TRANSPORTER PERMEASE PROTEIN YHDX-RELATED"/>
    <property type="match status" value="1"/>
</dbReference>
<dbReference type="Proteomes" id="UP001161409">
    <property type="component" value="Unassembled WGS sequence"/>
</dbReference>
<dbReference type="Pfam" id="PF00528">
    <property type="entry name" value="BPD_transp_1"/>
    <property type="match status" value="1"/>
</dbReference>
<reference evidence="11" key="1">
    <citation type="journal article" date="2014" name="Int. J. Syst. Evol. Microbiol.">
        <title>Complete genome of a new Firmicutes species belonging to the dominant human colonic microbiota ('Ruminococcus bicirculans') reveals two chromosomes and a selective capacity to utilize plant glucans.</title>
        <authorList>
            <consortium name="NISC Comparative Sequencing Program"/>
            <person name="Wegmann U."/>
            <person name="Louis P."/>
            <person name="Goesmann A."/>
            <person name="Henrissat B."/>
            <person name="Duncan S.H."/>
            <person name="Flint H.J."/>
        </authorList>
    </citation>
    <scope>NUCLEOTIDE SEQUENCE</scope>
    <source>
        <strain evidence="11">NBRC 103408</strain>
    </source>
</reference>
<evidence type="ECO:0000256" key="5">
    <source>
        <dbReference type="ARBA" id="ARBA00022692"/>
    </source>
</evidence>
<feature type="domain" description="ABC transmembrane type-1" evidence="10">
    <location>
        <begin position="93"/>
        <end position="386"/>
    </location>
</feature>
<feature type="transmembrane region" description="Helical" evidence="9">
    <location>
        <begin position="266"/>
        <end position="285"/>
    </location>
</feature>
<keyword evidence="6" id="KW-0029">Amino-acid transport</keyword>
<evidence type="ECO:0000256" key="8">
    <source>
        <dbReference type="ARBA" id="ARBA00023136"/>
    </source>
</evidence>
<accession>A0ABQ5U8K7</accession>
<keyword evidence="3 9" id="KW-0813">Transport</keyword>
<dbReference type="NCBIfam" id="TIGR01726">
    <property type="entry name" value="HEQRo_perm_3TM"/>
    <property type="match status" value="1"/>
</dbReference>
<evidence type="ECO:0000256" key="1">
    <source>
        <dbReference type="ARBA" id="ARBA00004429"/>
    </source>
</evidence>
<comment type="caution">
    <text evidence="11">The sequence shown here is derived from an EMBL/GenBank/DDBJ whole genome shotgun (WGS) entry which is preliminary data.</text>
</comment>
<dbReference type="PANTHER" id="PTHR30614">
    <property type="entry name" value="MEMBRANE COMPONENT OF AMINO ACID ABC TRANSPORTER"/>
    <property type="match status" value="1"/>
</dbReference>
<keyword evidence="4" id="KW-1003">Cell membrane</keyword>
<keyword evidence="7 9" id="KW-1133">Transmembrane helix</keyword>
<evidence type="ECO:0000256" key="6">
    <source>
        <dbReference type="ARBA" id="ARBA00022970"/>
    </source>
</evidence>
<feature type="transmembrane region" description="Helical" evidence="9">
    <location>
        <begin position="129"/>
        <end position="151"/>
    </location>
</feature>
<feature type="transmembrane region" description="Helical" evidence="9">
    <location>
        <begin position="221"/>
        <end position="246"/>
    </location>
</feature>
<comment type="similarity">
    <text evidence="2">Belongs to the binding-protein-dependent transport system permease family. HisMQ subfamily.</text>
</comment>
<dbReference type="CDD" id="cd06261">
    <property type="entry name" value="TM_PBP2"/>
    <property type="match status" value="1"/>
</dbReference>
<keyword evidence="12" id="KW-1185">Reference proteome</keyword>
<evidence type="ECO:0000259" key="10">
    <source>
        <dbReference type="PROSITE" id="PS50928"/>
    </source>
</evidence>
<sequence>MAVDALGRQGGDKVSLWRDPKARAVFFQILVITLFLAFVFYVGNNTVENLEKRGIASGFGFLSEPAGFGIGIVLLLDYNAQTSTHGDVLLIGIINTVVVSLSGIVLATIFGFVFGVLRLSKNWIVNKIAAVYIEVMRNIPLLVQLLFWYFAVLSVLPTVRDSIKIGENVAINNRGIYFPSVIPEAGFMVIVVALVVAIAGAVFLTRWAHKRQDKTGQAFPVFWSCVGLIIGLPVLAALVTGMPFSFETPNLGRFNISGGWVLEPEFLALWLGLSIYTGAFIAEIVRGGINSVSHGQTEAAHSLGIRPGLTMRLVILPQALRVIVPPLTSQYLNLTKNSSLATAIGYADLTAIFAGTTLNQTGQAIEVIAITMAFYLGISLLISMFMNWYNRRIALVER</sequence>
<keyword evidence="5 9" id="KW-0812">Transmembrane</keyword>
<keyword evidence="8 9" id="KW-0472">Membrane</keyword>
<evidence type="ECO:0000256" key="2">
    <source>
        <dbReference type="ARBA" id="ARBA00010072"/>
    </source>
</evidence>
<evidence type="ECO:0000313" key="11">
    <source>
        <dbReference type="EMBL" id="GLQ07533.1"/>
    </source>
</evidence>
<dbReference type="InterPro" id="IPR043429">
    <property type="entry name" value="ArtM/GltK/GlnP/TcyL/YhdX-like"/>
</dbReference>
<feature type="transmembrane region" description="Helical" evidence="9">
    <location>
        <begin position="55"/>
        <end position="76"/>
    </location>
</feature>